<evidence type="ECO:0000313" key="1">
    <source>
        <dbReference type="EMBL" id="RKK12051.1"/>
    </source>
</evidence>
<name>A0A3L6N6A3_FUSOX</name>
<gene>
    <name evidence="1" type="ORF">BFJ65_g13927</name>
</gene>
<protein>
    <submittedName>
        <fullName evidence="1">Uncharacterized protein</fullName>
    </submittedName>
</protein>
<evidence type="ECO:0000313" key="2">
    <source>
        <dbReference type="Proteomes" id="UP000270866"/>
    </source>
</evidence>
<dbReference type="AlphaFoldDB" id="A0A3L6N6A3"/>
<proteinExistence type="predicted"/>
<accession>A0A3L6N6A3</accession>
<dbReference type="EMBL" id="MRCU01000009">
    <property type="protein sequence ID" value="RKK12051.1"/>
    <property type="molecule type" value="Genomic_DNA"/>
</dbReference>
<dbReference type="Proteomes" id="UP000270866">
    <property type="component" value="Chromosome 11"/>
</dbReference>
<organism evidence="1 2">
    <name type="scientific">Fusarium oxysporum f. sp. cepae</name>
    <dbReference type="NCBI Taxonomy" id="396571"/>
    <lineage>
        <taxon>Eukaryota</taxon>
        <taxon>Fungi</taxon>
        <taxon>Dikarya</taxon>
        <taxon>Ascomycota</taxon>
        <taxon>Pezizomycotina</taxon>
        <taxon>Sordariomycetes</taxon>
        <taxon>Hypocreomycetidae</taxon>
        <taxon>Hypocreales</taxon>
        <taxon>Nectriaceae</taxon>
        <taxon>Fusarium</taxon>
        <taxon>Fusarium oxysporum species complex</taxon>
    </lineage>
</organism>
<sequence length="61" mass="6122">MGKGIGTGAEVAFRTIKVASAATAPATIGFLLGADPKKHPLARIAVSMIEGLVTNSITNGE</sequence>
<comment type="caution">
    <text evidence="1">The sequence shown here is derived from an EMBL/GenBank/DDBJ whole genome shotgun (WGS) entry which is preliminary data.</text>
</comment>
<reference evidence="1 2" key="1">
    <citation type="journal article" date="2018" name="Sci. Rep.">
        <title>Characterisation of pathogen-specific regions and novel effector candidates in Fusarium oxysporum f. sp. cepae.</title>
        <authorList>
            <person name="Armitage A.D."/>
            <person name="Taylor A."/>
            <person name="Sobczyk M.K."/>
            <person name="Baxter L."/>
            <person name="Greenfield B.P."/>
            <person name="Bates H.J."/>
            <person name="Wilson F."/>
            <person name="Jackson A.C."/>
            <person name="Ott S."/>
            <person name="Harrison R.J."/>
            <person name="Clarkson J.P."/>
        </authorList>
    </citation>
    <scope>NUCLEOTIDE SEQUENCE [LARGE SCALE GENOMIC DNA]</scope>
    <source>
        <strain evidence="1 2">FoC_Fus2</strain>
    </source>
</reference>